<proteinExistence type="predicted"/>
<keyword evidence="2" id="KW-1185">Reference proteome</keyword>
<gene>
    <name evidence="1" type="ORF">SAMN04490355_104063</name>
</gene>
<evidence type="ECO:0000313" key="2">
    <source>
        <dbReference type="Proteomes" id="UP000199520"/>
    </source>
</evidence>
<reference evidence="2" key="1">
    <citation type="submission" date="2016-10" db="EMBL/GenBank/DDBJ databases">
        <authorList>
            <person name="Varghese N."/>
            <person name="Submissions S."/>
        </authorList>
    </citation>
    <scope>NUCLEOTIDE SEQUENCE [LARGE SCALE GENOMIC DNA]</scope>
    <source>
        <strain evidence="2">DSM 13327</strain>
    </source>
</reference>
<dbReference type="OrthoDB" id="2989533at2"/>
<dbReference type="AlphaFoldDB" id="A0A1I4N328"/>
<dbReference type="EMBL" id="FOTS01000040">
    <property type="protein sequence ID" value="SFM09746.1"/>
    <property type="molecule type" value="Genomic_DNA"/>
</dbReference>
<dbReference type="RefSeq" id="WP_090940896.1">
    <property type="nucleotide sequence ID" value="NZ_FOTS01000040.1"/>
</dbReference>
<accession>A0A1I4N328</accession>
<dbReference type="Proteomes" id="UP000199520">
    <property type="component" value="Unassembled WGS sequence"/>
</dbReference>
<organism evidence="1 2">
    <name type="scientific">Pelosinus propionicus DSM 13327</name>
    <dbReference type="NCBI Taxonomy" id="1123291"/>
    <lineage>
        <taxon>Bacteria</taxon>
        <taxon>Bacillati</taxon>
        <taxon>Bacillota</taxon>
        <taxon>Negativicutes</taxon>
        <taxon>Selenomonadales</taxon>
        <taxon>Sporomusaceae</taxon>
        <taxon>Pelosinus</taxon>
    </lineage>
</organism>
<dbReference type="STRING" id="1123291.SAMN04490355_104063"/>
<name>A0A1I4N328_9FIRM</name>
<evidence type="ECO:0000313" key="1">
    <source>
        <dbReference type="EMBL" id="SFM09746.1"/>
    </source>
</evidence>
<sequence>MSWKVFLLNSPVNYEDISKSRTGDNLKPIGLINTKPKISDNLQINNKIYHVCMLVFEEKYIGVREISFVDEDEVDETVEENFTCPYCQYIDPDAFELEDEGERNCPGCGSEIKYIRRVSVEYVVEPVKRAKIWRSDK</sequence>
<protein>
    <submittedName>
        <fullName evidence="1">Uncharacterized protein</fullName>
    </submittedName>
</protein>